<dbReference type="Proteomes" id="UP001432000">
    <property type="component" value="Chromosome"/>
</dbReference>
<dbReference type="EMBL" id="CP147846">
    <property type="protein sequence ID" value="WXG66446.1"/>
    <property type="molecule type" value="Genomic_DNA"/>
</dbReference>
<accession>A0ABZ2PFH5</accession>
<sequence>MHPDSDGFFTRTAASAAGYTDAEFRRLVDAGEIRKIATGIYYPARGYDGLTPTAVHRLRAVAAVRGRTDHAVSHISAAVMHGLTMWNTELDRVHLTADRSTGGRKTSSVHVHTAALTTATVVEIDSLPVTSPARTVIDTARIVDMDHAVVIGDSALRKYAITTDELTEILEQSSRLHNIAAARRAVARMNGLSESAGETLSRLQMIDHDMPTPSLQYRVPGLNFRVDFFWPQFRIIGEFDGMAKYGGRAETLAREKEREDALRDEGYVVFRWTWKDLWSFHDVYMRFERAKARALTH</sequence>
<dbReference type="RefSeq" id="WP_338885892.1">
    <property type="nucleotide sequence ID" value="NZ_CP147846.1"/>
</dbReference>
<evidence type="ECO:0000313" key="3">
    <source>
        <dbReference type="Proteomes" id="UP001432000"/>
    </source>
</evidence>
<feature type="domain" description="AbiEi antitoxin N-terminal" evidence="1">
    <location>
        <begin position="5"/>
        <end position="42"/>
    </location>
</feature>
<organism evidence="2 3">
    <name type="scientific">Rhodococcus sovatensis</name>
    <dbReference type="NCBI Taxonomy" id="1805840"/>
    <lineage>
        <taxon>Bacteria</taxon>
        <taxon>Bacillati</taxon>
        <taxon>Actinomycetota</taxon>
        <taxon>Actinomycetes</taxon>
        <taxon>Mycobacteriales</taxon>
        <taxon>Nocardiaceae</taxon>
        <taxon>Rhodococcus</taxon>
    </lineage>
</organism>
<protein>
    <submittedName>
        <fullName evidence="2">Type IV toxin-antitoxin system AbiEi family antitoxin domain-containing protein</fullName>
    </submittedName>
</protein>
<name>A0ABZ2PFH5_9NOCA</name>
<keyword evidence="3" id="KW-1185">Reference proteome</keyword>
<gene>
    <name evidence="2" type="ORF">WDS16_14135</name>
</gene>
<evidence type="ECO:0000259" key="1">
    <source>
        <dbReference type="Pfam" id="PF13338"/>
    </source>
</evidence>
<evidence type="ECO:0000313" key="2">
    <source>
        <dbReference type="EMBL" id="WXG66446.1"/>
    </source>
</evidence>
<dbReference type="InterPro" id="IPR025159">
    <property type="entry name" value="AbiEi_N"/>
</dbReference>
<proteinExistence type="predicted"/>
<reference evidence="2 3" key="1">
    <citation type="submission" date="2024-03" db="EMBL/GenBank/DDBJ databases">
        <title>Natural products discovery in diverse microorganisms through a two-stage MS feature dereplication strategy.</title>
        <authorList>
            <person name="Zhang R."/>
        </authorList>
    </citation>
    <scope>NUCLEOTIDE SEQUENCE [LARGE SCALE GENOMIC DNA]</scope>
    <source>
        <strain evidence="2 3">18930</strain>
    </source>
</reference>
<dbReference type="Pfam" id="PF13338">
    <property type="entry name" value="AbiEi_4"/>
    <property type="match status" value="1"/>
</dbReference>